<dbReference type="InterPro" id="IPR037524">
    <property type="entry name" value="PA14/GLEYA"/>
</dbReference>
<dbReference type="PANTHER" id="PTHR46769">
    <property type="entry name" value="POLYCYSTIC KIDNEY AND HEPATIC DISEASE 1 (AUTOSOMAL RECESSIVE)-LIKE 1"/>
    <property type="match status" value="1"/>
</dbReference>
<feature type="region of interest" description="Disordered" evidence="2">
    <location>
        <begin position="760"/>
        <end position="786"/>
    </location>
</feature>
<feature type="compositionally biased region" description="Polar residues" evidence="2">
    <location>
        <begin position="768"/>
        <end position="786"/>
    </location>
</feature>
<dbReference type="Pfam" id="PF07691">
    <property type="entry name" value="PA14"/>
    <property type="match status" value="2"/>
</dbReference>
<evidence type="ECO:0000256" key="1">
    <source>
        <dbReference type="ARBA" id="ARBA00022729"/>
    </source>
</evidence>
<dbReference type="InterPro" id="IPR017853">
    <property type="entry name" value="GH"/>
</dbReference>
<dbReference type="InterPro" id="IPR026444">
    <property type="entry name" value="Secre_tail"/>
</dbReference>
<dbReference type="Proteomes" id="UP001597641">
    <property type="component" value="Unassembled WGS sequence"/>
</dbReference>
<dbReference type="SUPFAM" id="SSF56988">
    <property type="entry name" value="Anthrax protective antigen"/>
    <property type="match status" value="2"/>
</dbReference>
<evidence type="ECO:0000259" key="3">
    <source>
        <dbReference type="PROSITE" id="PS51820"/>
    </source>
</evidence>
<dbReference type="SUPFAM" id="SSF51445">
    <property type="entry name" value="(Trans)glycosidases"/>
    <property type="match status" value="1"/>
</dbReference>
<dbReference type="SMART" id="SM00758">
    <property type="entry name" value="PA14"/>
    <property type="match status" value="2"/>
</dbReference>
<gene>
    <name evidence="4" type="ORF">ACFS7Z_03530</name>
</gene>
<reference evidence="5" key="1">
    <citation type="journal article" date="2019" name="Int. J. Syst. Evol. Microbiol.">
        <title>The Global Catalogue of Microorganisms (GCM) 10K type strain sequencing project: providing services to taxonomists for standard genome sequencing and annotation.</title>
        <authorList>
            <consortium name="The Broad Institute Genomics Platform"/>
            <consortium name="The Broad Institute Genome Sequencing Center for Infectious Disease"/>
            <person name="Wu L."/>
            <person name="Ma J."/>
        </authorList>
    </citation>
    <scope>NUCLEOTIDE SEQUENCE [LARGE SCALE GENOMIC DNA]</scope>
    <source>
        <strain evidence="5">KCTC 23984</strain>
    </source>
</reference>
<dbReference type="NCBIfam" id="TIGR04183">
    <property type="entry name" value="Por_Secre_tail"/>
    <property type="match status" value="1"/>
</dbReference>
<dbReference type="Gene3D" id="3.20.20.80">
    <property type="entry name" value="Glycosidases"/>
    <property type="match status" value="1"/>
</dbReference>
<organism evidence="4 5">
    <name type="scientific">Pontibacter toksunensis</name>
    <dbReference type="NCBI Taxonomy" id="1332631"/>
    <lineage>
        <taxon>Bacteria</taxon>
        <taxon>Pseudomonadati</taxon>
        <taxon>Bacteroidota</taxon>
        <taxon>Cytophagia</taxon>
        <taxon>Cytophagales</taxon>
        <taxon>Hymenobacteraceae</taxon>
        <taxon>Pontibacter</taxon>
    </lineage>
</organism>
<dbReference type="RefSeq" id="WP_377481006.1">
    <property type="nucleotide sequence ID" value="NZ_JBHUOX010000002.1"/>
</dbReference>
<feature type="domain" description="PA14" evidence="3">
    <location>
        <begin position="614"/>
        <end position="767"/>
    </location>
</feature>
<proteinExistence type="predicted"/>
<keyword evidence="1" id="KW-0732">Signal</keyword>
<accession>A0ABW6BQL8</accession>
<dbReference type="EMBL" id="JBHUOX010000002">
    <property type="protein sequence ID" value="MFD2999421.1"/>
    <property type="molecule type" value="Genomic_DNA"/>
</dbReference>
<protein>
    <submittedName>
        <fullName evidence="4">PA14 domain-containing protein</fullName>
    </submittedName>
</protein>
<evidence type="ECO:0000313" key="4">
    <source>
        <dbReference type="EMBL" id="MFD2999421.1"/>
    </source>
</evidence>
<dbReference type="PANTHER" id="PTHR46769:SF2">
    <property type="entry name" value="FIBROCYSTIN-L ISOFORM 2 PRECURSOR-RELATED"/>
    <property type="match status" value="1"/>
</dbReference>
<keyword evidence="5" id="KW-1185">Reference proteome</keyword>
<evidence type="ECO:0000313" key="5">
    <source>
        <dbReference type="Proteomes" id="UP001597641"/>
    </source>
</evidence>
<sequence length="1052" mass="115755">MKISTKFSLIILLISYFYVFQSYSQTIPVKTANEYVKPYSGAFQVGSNMGFYGNGWNDDKLVAALQKAGGGSVRPTLPEHFVERYGYGIRLNEFKAYTGSYGMSEITVFIEGPSEEHRDKTVYTGTTSSKLFANMYEPIWNSDGTVNANNYYAIYVYNLVQTYGDYVRFWEVVNEPDYGYAKRSEWLTRAPYPSESDNTRAPFYHYIRMLRITWEVVKKYSPEDYVTTGGIGYTEYLDALLRYTDNPNGGAVTSQYPNKGGAYFDVVSYHFYPQHFLKYWDGVMKYTRTSDYAANAIIDRKKEMEATLSKYGYNGSTYPKKHYIVTETGITRRTSEDHISTDEMQRNFAIKSAVIAQKNDIKQMQYFKVGEDDSFSSTGTTISTSQRYSNMGFYENLERDAPGSERLTDQGKAFKTNSQLLDGYTYDASRTAALNLPSLVEGAAFKKGTEYVYVLWAKALVDTKEYATATYSFPSSFNLSGVERYEWNYSVTNSSTKQSAQGITLTGAPAFFKTSSSTTITAKQSQTISFPSISSKTYGDPDFTVSATASSGLPVSFTIVSGPAKITGSTITLTGSGTVTVEATQSGNDTYNAATPVKQSFSVSSQTLTESTCSATGSILREQWNNVSGNKVSDIPLNTSPSYTSQLSQFEAPSGVGTDYGARVSGYICPPSTGYYTFFIAGDDNAELWLSTTDSPSNKQKIASVTGWTYSRQWDKYSSQKSASIRLEAGKKYYIEALHKEASGGDNLAVAWTMPDGRTEAPIAGSRLSPSSGETTSAPDPTESTCSATGSILREQWNNVSGNKVSDIPLNTSPSYTSQLSQFEAPSGVGTDYGARVSGYICPPSTGYYTFFIAGDDNAELWLSTTDSPSNKQKIASVTGWTYSRQWDKYSSQKSASIRLEAGKKYYIEALHKEASGGDNLAVAWTMPDGRTEAPIAGNRLSPYLSYLSGSGLTSASELEVASPLEESQLTAYPNPFTTDATIQFTLAASEQASLELYDVQGRLVRSLYEGKAEAGAPRNFELKAEGLTRGVYIIRLVTGTKVLTQKIVLEK</sequence>
<dbReference type="InterPro" id="IPR052387">
    <property type="entry name" value="Fibrocystin"/>
</dbReference>
<name>A0ABW6BQL8_9BACT</name>
<dbReference type="PROSITE" id="PS51820">
    <property type="entry name" value="PA14"/>
    <property type="match status" value="2"/>
</dbReference>
<feature type="domain" description="PA14" evidence="3">
    <location>
        <begin position="787"/>
        <end position="939"/>
    </location>
</feature>
<evidence type="ECO:0000256" key="2">
    <source>
        <dbReference type="SAM" id="MobiDB-lite"/>
    </source>
</evidence>
<dbReference type="Pfam" id="PF18962">
    <property type="entry name" value="Por_Secre_tail"/>
    <property type="match status" value="1"/>
</dbReference>
<comment type="caution">
    <text evidence="4">The sequence shown here is derived from an EMBL/GenBank/DDBJ whole genome shotgun (WGS) entry which is preliminary data.</text>
</comment>
<dbReference type="Gene3D" id="2.60.120.1560">
    <property type="match status" value="2"/>
</dbReference>
<dbReference type="InterPro" id="IPR011658">
    <property type="entry name" value="PA14_dom"/>
</dbReference>